<name>A0A2P2MAT1_RHIMU</name>
<feature type="transmembrane region" description="Helical" evidence="1">
    <location>
        <begin position="6"/>
        <end position="25"/>
    </location>
</feature>
<keyword evidence="1" id="KW-0812">Transmembrane</keyword>
<keyword evidence="1" id="KW-0472">Membrane</keyword>
<protein>
    <submittedName>
        <fullName evidence="2">Uncharacterized protein</fullName>
    </submittedName>
</protein>
<keyword evidence="1" id="KW-1133">Transmembrane helix</keyword>
<evidence type="ECO:0000256" key="1">
    <source>
        <dbReference type="SAM" id="Phobius"/>
    </source>
</evidence>
<reference evidence="2" key="1">
    <citation type="submission" date="2018-02" db="EMBL/GenBank/DDBJ databases">
        <title>Rhizophora mucronata_Transcriptome.</title>
        <authorList>
            <person name="Meera S.P."/>
            <person name="Sreeshan A."/>
            <person name="Augustine A."/>
        </authorList>
    </citation>
    <scope>NUCLEOTIDE SEQUENCE</scope>
    <source>
        <tissue evidence="2">Leaf</tissue>
    </source>
</reference>
<organism evidence="2">
    <name type="scientific">Rhizophora mucronata</name>
    <name type="common">Asiatic mangrove</name>
    <dbReference type="NCBI Taxonomy" id="61149"/>
    <lineage>
        <taxon>Eukaryota</taxon>
        <taxon>Viridiplantae</taxon>
        <taxon>Streptophyta</taxon>
        <taxon>Embryophyta</taxon>
        <taxon>Tracheophyta</taxon>
        <taxon>Spermatophyta</taxon>
        <taxon>Magnoliopsida</taxon>
        <taxon>eudicotyledons</taxon>
        <taxon>Gunneridae</taxon>
        <taxon>Pentapetalae</taxon>
        <taxon>rosids</taxon>
        <taxon>fabids</taxon>
        <taxon>Malpighiales</taxon>
        <taxon>Rhizophoraceae</taxon>
        <taxon>Rhizophora</taxon>
    </lineage>
</organism>
<evidence type="ECO:0000313" key="2">
    <source>
        <dbReference type="EMBL" id="MBX27329.1"/>
    </source>
</evidence>
<dbReference type="EMBL" id="GGEC01046845">
    <property type="protein sequence ID" value="MBX27329.1"/>
    <property type="molecule type" value="Transcribed_RNA"/>
</dbReference>
<accession>A0A2P2MAT1</accession>
<proteinExistence type="predicted"/>
<dbReference type="AlphaFoldDB" id="A0A2P2MAT1"/>
<sequence>MEGVSVSLDFMVMIVVNALVLTIAMDMANAYRTGFVNVKMASLALTALQLFVMNNAASTVGSVIMEFVNSVAQTMQATHVRTAPHLSRVFQSAKMCWRLTCLVNTVHQVSRVYCNS</sequence>